<dbReference type="EMBL" id="JTJJ01000119">
    <property type="protein sequence ID" value="KHJ65607.1"/>
    <property type="molecule type" value="Genomic_DNA"/>
</dbReference>
<sequence>MNSSNQQQAIDEIIGEAALALLQQGGPVNLRALIVQLNEMHSVAEDAERGALITLALAKIKDSQAEGATVPRKGVEKAGNVHSQFAGLKISPNTRKH</sequence>
<reference evidence="1 2" key="1">
    <citation type="submission" date="2014-11" db="EMBL/GenBank/DDBJ databases">
        <title>Genome sequencing of Pantoea rodasii ND03.</title>
        <authorList>
            <person name="Muhamad Yunos N.Y."/>
            <person name="Chan K.-G."/>
        </authorList>
    </citation>
    <scope>NUCLEOTIDE SEQUENCE [LARGE SCALE GENOMIC DNA]</scope>
    <source>
        <strain evidence="1 2">ND03</strain>
    </source>
</reference>
<dbReference type="AlphaFoldDB" id="A0A0B1R367"/>
<dbReference type="RefSeq" id="WP_039336255.1">
    <property type="nucleotide sequence ID" value="NZ_JTJJ01000119.1"/>
</dbReference>
<name>A0A0B1R367_9GAMM</name>
<dbReference type="Proteomes" id="UP000030853">
    <property type="component" value="Unassembled WGS sequence"/>
</dbReference>
<evidence type="ECO:0000313" key="2">
    <source>
        <dbReference type="Proteomes" id="UP000030853"/>
    </source>
</evidence>
<evidence type="ECO:0000313" key="1">
    <source>
        <dbReference type="EMBL" id="KHJ65607.1"/>
    </source>
</evidence>
<gene>
    <name evidence="1" type="ORF">QU24_23715</name>
</gene>
<protein>
    <submittedName>
        <fullName evidence="1">Uncharacterized protein</fullName>
    </submittedName>
</protein>
<proteinExistence type="predicted"/>
<organism evidence="1 2">
    <name type="scientific">Pantoea rodasii</name>
    <dbReference type="NCBI Taxonomy" id="1076549"/>
    <lineage>
        <taxon>Bacteria</taxon>
        <taxon>Pseudomonadati</taxon>
        <taxon>Pseudomonadota</taxon>
        <taxon>Gammaproteobacteria</taxon>
        <taxon>Enterobacterales</taxon>
        <taxon>Erwiniaceae</taxon>
        <taxon>Pantoea</taxon>
    </lineage>
</organism>
<accession>A0A0B1R367</accession>
<comment type="caution">
    <text evidence="1">The sequence shown here is derived from an EMBL/GenBank/DDBJ whole genome shotgun (WGS) entry which is preliminary data.</text>
</comment>